<evidence type="ECO:0000313" key="1">
    <source>
        <dbReference type="EMBL" id="KAH7670965.1"/>
    </source>
</evidence>
<name>A0ACB7VBG7_DIOAL</name>
<comment type="caution">
    <text evidence="1">The sequence shown here is derived from an EMBL/GenBank/DDBJ whole genome shotgun (WGS) entry which is preliminary data.</text>
</comment>
<keyword evidence="1" id="KW-0418">Kinase</keyword>
<proteinExistence type="predicted"/>
<dbReference type="EMBL" id="CM037020">
    <property type="protein sequence ID" value="KAH7670965.1"/>
    <property type="molecule type" value="Genomic_DNA"/>
</dbReference>
<reference evidence="2" key="1">
    <citation type="journal article" date="2022" name="Nat. Commun.">
        <title>Chromosome evolution and the genetic basis of agronomically important traits in greater yam.</title>
        <authorList>
            <person name="Bredeson J.V."/>
            <person name="Lyons J.B."/>
            <person name="Oniyinde I.O."/>
            <person name="Okereke N.R."/>
            <person name="Kolade O."/>
            <person name="Nnabue I."/>
            <person name="Nwadili C.O."/>
            <person name="Hribova E."/>
            <person name="Parker M."/>
            <person name="Nwogha J."/>
            <person name="Shu S."/>
            <person name="Carlson J."/>
            <person name="Kariba R."/>
            <person name="Muthemba S."/>
            <person name="Knop K."/>
            <person name="Barton G.J."/>
            <person name="Sherwood A.V."/>
            <person name="Lopez-Montes A."/>
            <person name="Asiedu R."/>
            <person name="Jamnadass R."/>
            <person name="Muchugi A."/>
            <person name="Goodstein D."/>
            <person name="Egesi C.N."/>
            <person name="Featherston J."/>
            <person name="Asfaw A."/>
            <person name="Simpson G.G."/>
            <person name="Dolezel J."/>
            <person name="Hendre P.S."/>
            <person name="Van Deynze A."/>
            <person name="Kumar P.L."/>
            <person name="Obidiegwu J.E."/>
            <person name="Bhattacharjee R."/>
            <person name="Rokhsar D.S."/>
        </authorList>
    </citation>
    <scope>NUCLEOTIDE SEQUENCE [LARGE SCALE GENOMIC DNA]</scope>
    <source>
        <strain evidence="2">cv. TDa95/00328</strain>
    </source>
</reference>
<sequence>MAAISRAGPRFLEWWTSAGSPHRYDGDSPEATAMKELQSMVTECEVEPRGLRLVFIGSPATERKLYALRLAELLDVPCISTASLISEDRRPKIVNAAMIPELLLKRLEEGCLRAEAGFILDGIPRTTRQAKTLDQAQGIDLVVNFKCKNETSLESASNHAQRHKQNTTRMLEQYYRNQNRLLDFEVGDDQVKNWQRLLAALNLQDLDDSLED</sequence>
<keyword evidence="2" id="KW-1185">Reference proteome</keyword>
<accession>A0ACB7VBG7</accession>
<dbReference type="EC" id="2.7.4.3" evidence="1"/>
<gene>
    <name evidence="1" type="ORF">IHE45_10G063000</name>
</gene>
<organism evidence="1 2">
    <name type="scientific">Dioscorea alata</name>
    <name type="common">Purple yam</name>
    <dbReference type="NCBI Taxonomy" id="55571"/>
    <lineage>
        <taxon>Eukaryota</taxon>
        <taxon>Viridiplantae</taxon>
        <taxon>Streptophyta</taxon>
        <taxon>Embryophyta</taxon>
        <taxon>Tracheophyta</taxon>
        <taxon>Spermatophyta</taxon>
        <taxon>Magnoliopsida</taxon>
        <taxon>Liliopsida</taxon>
        <taxon>Dioscoreales</taxon>
        <taxon>Dioscoreaceae</taxon>
        <taxon>Dioscorea</taxon>
    </lineage>
</organism>
<keyword evidence="1" id="KW-0808">Transferase</keyword>
<dbReference type="Proteomes" id="UP000827976">
    <property type="component" value="Chromosome 10"/>
</dbReference>
<evidence type="ECO:0000313" key="2">
    <source>
        <dbReference type="Proteomes" id="UP000827976"/>
    </source>
</evidence>
<protein>
    <submittedName>
        <fullName evidence="1">Adenylate kinase/UMP-CMP kinase protein</fullName>
        <ecNumber evidence="1">2.7.4.3</ecNumber>
    </submittedName>
</protein>